<evidence type="ECO:0000313" key="3">
    <source>
        <dbReference type="EMBL" id="GLV67579.1"/>
    </source>
</evidence>
<accession>A0AAI9PBY9</accession>
<evidence type="ECO:0000313" key="4">
    <source>
        <dbReference type="Proteomes" id="UP001058167"/>
    </source>
</evidence>
<dbReference type="AlphaFoldDB" id="A0AAI9PBY9"/>
<dbReference type="Proteomes" id="UP001165145">
    <property type="component" value="Unassembled WGS sequence"/>
</dbReference>
<dbReference type="EMBL" id="BRLF01000001">
    <property type="protein sequence ID" value="GKX45271.1"/>
    <property type="molecule type" value="Genomic_DNA"/>
</dbReference>
<name>A0AAI9PBY9_PECCC</name>
<sequence>MANNNQSMNFTITGNSQGLVNALNQGGNAFQQFGNNAGGILGQLSGNFTSMTSGVMGLSGGLVGFAGAAGLVVGGLATLISGSADYANQLNEISRNSGLTVEDLQRLRTLFQGLGLDVEKFGDLNRDVLDHLGDAFRDGSGPAEDMKAYGLKLNEFNQYLNKQNGGIEALTHAYYKLRDAGKSTAEITNMLETLGSDGSKLVDVLRQYSNQQDFLNALQEQHVGLTNDNARAYRDYEKNVQALSESFSTWKANALAPTVIEITKLFDLLNKDWTGSDFSEMLRQFWYGGDTAIAKLFRKLDGVQEVGYSIDVTTRLDNQAKDLLDFVNNNTKKPEVTPKGGWVNQELERAKAEAAAKKAAAEADRLKLKQLQAQREIQNQMSQIGISDSAIRIQRFNYQYDEMERKLKENAKITGLTEQETTELLTKQYAARSQAYKQMVDEMIKETDPEKLQKNLAAIGDNLSTEQRSDLLKNMNKNAGIDRDDSNPFDTRGMGLDLDALQEQYNNELILNNQLLANKTLTLEQYLERKKQLEDKYNQDSMDLMVNQTNAQLSMMGGMANSLGTILSGAFGKQSGAAKAAFAVSKGLAIAESMIAIQQSVAKAMALGWPMGIAAGAQALAQGASIISTIKGTTVGQAHDGIDNVPNTGTWNLEKGERVVGAALNQDLSRFLKSSDDNSSTGNIEINAPLIFQGSGQLTDAEFNRMLYKHRDSLTQALRQSQQRNT</sequence>
<evidence type="ECO:0000313" key="5">
    <source>
        <dbReference type="Proteomes" id="UP001165145"/>
    </source>
</evidence>
<proteinExistence type="predicted"/>
<dbReference type="EMBL" id="BSRL01000001">
    <property type="protein sequence ID" value="GLV67579.1"/>
    <property type="molecule type" value="Genomic_DNA"/>
</dbReference>
<gene>
    <name evidence="3" type="ORF">Pcaca03_00230</name>
    <name evidence="2" type="ORF">SOASR016_00230</name>
</gene>
<evidence type="ECO:0000313" key="2">
    <source>
        <dbReference type="EMBL" id="GKX45271.1"/>
    </source>
</evidence>
<keyword evidence="4" id="KW-1185">Reference proteome</keyword>
<feature type="coiled-coil region" evidence="1">
    <location>
        <begin position="344"/>
        <end position="383"/>
    </location>
</feature>
<organism evidence="3 5">
    <name type="scientific">Pectobacterium carotovorum subsp. carotovorum</name>
    <name type="common">Erwinia carotovora subsp. carotovora</name>
    <dbReference type="NCBI Taxonomy" id="555"/>
    <lineage>
        <taxon>Bacteria</taxon>
        <taxon>Pseudomonadati</taxon>
        <taxon>Pseudomonadota</taxon>
        <taxon>Gammaproteobacteria</taxon>
        <taxon>Enterobacterales</taxon>
        <taxon>Pectobacteriaceae</taxon>
        <taxon>Pectobacterium</taxon>
    </lineage>
</organism>
<dbReference type="Proteomes" id="UP001058167">
    <property type="component" value="Unassembled WGS sequence"/>
</dbReference>
<reference evidence="3" key="2">
    <citation type="submission" date="2023-02" db="EMBL/GenBank/DDBJ databases">
        <title>Pectobacterium carotovorum subsp. carotovorum NBRC 12380.</title>
        <authorList>
            <person name="Ichikawa N."/>
            <person name="Sato H."/>
            <person name="Tonouchi N."/>
        </authorList>
    </citation>
    <scope>NUCLEOTIDE SEQUENCE</scope>
    <source>
        <strain evidence="3">NBRC 12380</strain>
    </source>
</reference>
<reference evidence="2" key="1">
    <citation type="submission" date="2022-06" db="EMBL/GenBank/DDBJ databases">
        <title>Draft genome sequences of Pectobacterium carotovorum subsp. carotovorum str. NBRC12380.</title>
        <authorList>
            <person name="Wakabayashi Y."/>
            <person name="Kojima K."/>
        </authorList>
    </citation>
    <scope>NUCLEOTIDE SEQUENCE</scope>
    <source>
        <strain evidence="2">NBRC 12380</strain>
    </source>
</reference>
<comment type="caution">
    <text evidence="3">The sequence shown here is derived from an EMBL/GenBank/DDBJ whole genome shotgun (WGS) entry which is preliminary data.</text>
</comment>
<feature type="coiled-coil region" evidence="1">
    <location>
        <begin position="498"/>
        <end position="543"/>
    </location>
</feature>
<protein>
    <submittedName>
        <fullName evidence="3">Uncharacterized protein</fullName>
    </submittedName>
</protein>
<keyword evidence="1" id="KW-0175">Coiled coil</keyword>
<evidence type="ECO:0000256" key="1">
    <source>
        <dbReference type="SAM" id="Coils"/>
    </source>
</evidence>
<dbReference type="RefSeq" id="WP_261865183.1">
    <property type="nucleotide sequence ID" value="NZ_BRLF01000001.1"/>
</dbReference>